<gene>
    <name evidence="1" type="ORF">BDV40DRAFT_300746</name>
</gene>
<keyword evidence="2" id="KW-1185">Reference proteome</keyword>
<dbReference type="AlphaFoldDB" id="A0A5N6UU01"/>
<protein>
    <submittedName>
        <fullName evidence="1">Uncharacterized protein</fullName>
    </submittedName>
</protein>
<evidence type="ECO:0000313" key="1">
    <source>
        <dbReference type="EMBL" id="KAE8162117.1"/>
    </source>
</evidence>
<dbReference type="EMBL" id="ML738633">
    <property type="protein sequence ID" value="KAE8162117.1"/>
    <property type="molecule type" value="Genomic_DNA"/>
</dbReference>
<dbReference type="SUPFAM" id="SSF89372">
    <property type="entry name" value="Fucose-specific lectin"/>
    <property type="match status" value="1"/>
</dbReference>
<reference evidence="1 2" key="1">
    <citation type="submission" date="2019-04" db="EMBL/GenBank/DDBJ databases">
        <title>Friends and foes A comparative genomics study of 23 Aspergillus species from section Flavi.</title>
        <authorList>
            <consortium name="DOE Joint Genome Institute"/>
            <person name="Kjaerbolling I."/>
            <person name="Vesth T."/>
            <person name="Frisvad J.C."/>
            <person name="Nybo J.L."/>
            <person name="Theobald S."/>
            <person name="Kildgaard S."/>
            <person name="Isbrandt T."/>
            <person name="Kuo A."/>
            <person name="Sato A."/>
            <person name="Lyhne E.K."/>
            <person name="Kogle M.E."/>
            <person name="Wiebenga A."/>
            <person name="Kun R.S."/>
            <person name="Lubbers R.J."/>
            <person name="Makela M.R."/>
            <person name="Barry K."/>
            <person name="Chovatia M."/>
            <person name="Clum A."/>
            <person name="Daum C."/>
            <person name="Haridas S."/>
            <person name="He G."/>
            <person name="LaButti K."/>
            <person name="Lipzen A."/>
            <person name="Mondo S."/>
            <person name="Riley R."/>
            <person name="Salamov A."/>
            <person name="Simmons B.A."/>
            <person name="Magnuson J.K."/>
            <person name="Henrissat B."/>
            <person name="Mortensen U.H."/>
            <person name="Larsen T.O."/>
            <person name="Devries R.P."/>
            <person name="Grigoriev I.V."/>
            <person name="Machida M."/>
            <person name="Baker S.E."/>
            <person name="Andersen M.R."/>
        </authorList>
    </citation>
    <scope>NUCLEOTIDE SEQUENCE [LARGE SCALE GENOMIC DNA]</scope>
    <source>
        <strain evidence="1 2">CBS 117626</strain>
    </source>
</reference>
<dbReference type="Proteomes" id="UP000326950">
    <property type="component" value="Unassembled WGS sequence"/>
</dbReference>
<sequence>MDPTIPRAGKTAEERIAAFKAKLQQKNYATNPAQNLLFGIILHAVQGLAQDRELSSLEKDLLKPLYTLIDEAEIKEYGKVFREAKHTPQANAIRHIFPTAILNISDEQPYTDNRLKEDLMGLKSEIQALPEYQEFVASGTTIQNPRELEEDQKIPFSTEVRQATTTARGIRLRLSYFYCARKGKDSFFGPRNEIYFGVSSGADGGDMVSHKTREYGEIVTGSRRWFDANTLLFEGMVNNDMTYHMECWESDQSGSSFYNAMKSTLKDISVYCFDTARSAGGLDGYSWSNSDGRIMLLFGLAGAAAKAIESLIGLIRNDDDLVKQKDVGGTLWDIDILLTNARREGYINFDGGNSGQHHVFIRREMHPTSTGEVRINRYPKGEWSDRIRVTEGQPRSADGMSMVVFKGRLWGFFCEPSNSRIRALILSEDKTAWLDRGYISNWKSDHRPGVATFNGRLYLCHSSISDHTLLISSTADGSTWTTPQGIRGASTRCFIDIAGFNGALYVAHTDANANGITHKPVYIAKSTNGTDWASWAEVPNVLTYEGPTLCAWGDWLMLGCLMIGGPVLKYLQTNGEWSVTFGLPEEEIGSRVCFAVLAGQLLAAFRDTTRVGHYLIYYLEPDYIARKVTMQDSYAFSEPVIAEFEGDLWMASSDSEL</sequence>
<proteinExistence type="predicted"/>
<organism evidence="1 2">
    <name type="scientific">Aspergillus tamarii</name>
    <dbReference type="NCBI Taxonomy" id="41984"/>
    <lineage>
        <taxon>Eukaryota</taxon>
        <taxon>Fungi</taxon>
        <taxon>Dikarya</taxon>
        <taxon>Ascomycota</taxon>
        <taxon>Pezizomycotina</taxon>
        <taxon>Eurotiomycetes</taxon>
        <taxon>Eurotiomycetidae</taxon>
        <taxon>Eurotiales</taxon>
        <taxon>Aspergillaceae</taxon>
        <taxon>Aspergillus</taxon>
        <taxon>Aspergillus subgen. Circumdati</taxon>
    </lineage>
</organism>
<dbReference type="OrthoDB" id="4417028at2759"/>
<name>A0A5N6UU01_ASPTM</name>
<evidence type="ECO:0000313" key="2">
    <source>
        <dbReference type="Proteomes" id="UP000326950"/>
    </source>
</evidence>
<accession>A0A5N6UU01</accession>